<dbReference type="FunFam" id="3.30.420.40:FF:000008">
    <property type="entry name" value="Glycerol kinase"/>
    <property type="match status" value="1"/>
</dbReference>
<dbReference type="AlphaFoldDB" id="A0A538TXD8"/>
<dbReference type="GO" id="GO:0005829">
    <property type="term" value="C:cytosol"/>
    <property type="evidence" value="ECO:0007669"/>
    <property type="project" value="TreeGrafter"/>
</dbReference>
<evidence type="ECO:0000256" key="1">
    <source>
        <dbReference type="ARBA" id="ARBA00009156"/>
    </source>
</evidence>
<proteinExistence type="inferred from homology"/>
<keyword evidence="4 8" id="KW-0418">Kinase</keyword>
<feature type="domain" description="Carbohydrate kinase FGGY N-terminal" evidence="7">
    <location>
        <begin position="6"/>
        <end position="250"/>
    </location>
</feature>
<keyword evidence="6" id="KW-0067">ATP-binding</keyword>
<evidence type="ECO:0000256" key="4">
    <source>
        <dbReference type="ARBA" id="ARBA00022777"/>
    </source>
</evidence>
<reference evidence="8 9" key="1">
    <citation type="journal article" date="2019" name="Nat. Microbiol.">
        <title>Mediterranean grassland soil C-N compound turnover is dependent on rainfall and depth, and is mediated by genomically divergent microorganisms.</title>
        <authorList>
            <person name="Diamond S."/>
            <person name="Andeer P.F."/>
            <person name="Li Z."/>
            <person name="Crits-Christoph A."/>
            <person name="Burstein D."/>
            <person name="Anantharaman K."/>
            <person name="Lane K.R."/>
            <person name="Thomas B.C."/>
            <person name="Pan C."/>
            <person name="Northen T.R."/>
            <person name="Banfield J.F."/>
        </authorList>
    </citation>
    <scope>NUCLEOTIDE SEQUENCE [LARGE SCALE GENOMIC DNA]</scope>
    <source>
        <strain evidence="8">WS_10</strain>
    </source>
</reference>
<feature type="non-terminal residue" evidence="8">
    <location>
        <position position="255"/>
    </location>
</feature>
<dbReference type="SUPFAM" id="SSF53067">
    <property type="entry name" value="Actin-like ATPase domain"/>
    <property type="match status" value="1"/>
</dbReference>
<comment type="similarity">
    <text evidence="1">Belongs to the FGGY kinase family.</text>
</comment>
<gene>
    <name evidence="8" type="ORF">E6K80_14310</name>
</gene>
<name>A0A538TXD8_UNCEI</name>
<dbReference type="Gene3D" id="3.30.420.40">
    <property type="match status" value="1"/>
</dbReference>
<dbReference type="PANTHER" id="PTHR10196:SF69">
    <property type="entry name" value="GLYCEROL KINASE"/>
    <property type="match status" value="1"/>
</dbReference>
<organism evidence="8 9">
    <name type="scientific">Eiseniibacteriota bacterium</name>
    <dbReference type="NCBI Taxonomy" id="2212470"/>
    <lineage>
        <taxon>Bacteria</taxon>
        <taxon>Candidatus Eiseniibacteriota</taxon>
    </lineage>
</organism>
<evidence type="ECO:0000256" key="2">
    <source>
        <dbReference type="ARBA" id="ARBA00022679"/>
    </source>
</evidence>
<evidence type="ECO:0000256" key="5">
    <source>
        <dbReference type="ARBA" id="ARBA00022798"/>
    </source>
</evidence>
<evidence type="ECO:0000313" key="8">
    <source>
        <dbReference type="EMBL" id="TMQ68302.1"/>
    </source>
</evidence>
<dbReference type="InterPro" id="IPR043129">
    <property type="entry name" value="ATPase_NBD"/>
</dbReference>
<dbReference type="EMBL" id="VBPA01000408">
    <property type="protein sequence ID" value="TMQ68302.1"/>
    <property type="molecule type" value="Genomic_DNA"/>
</dbReference>
<dbReference type="PANTHER" id="PTHR10196">
    <property type="entry name" value="SUGAR KINASE"/>
    <property type="match status" value="1"/>
</dbReference>
<dbReference type="GO" id="GO:0019563">
    <property type="term" value="P:glycerol catabolic process"/>
    <property type="evidence" value="ECO:0007669"/>
    <property type="project" value="TreeGrafter"/>
</dbReference>
<dbReference type="GO" id="GO:0004370">
    <property type="term" value="F:glycerol kinase activity"/>
    <property type="evidence" value="ECO:0007669"/>
    <property type="project" value="TreeGrafter"/>
</dbReference>
<dbReference type="Pfam" id="PF00370">
    <property type="entry name" value="FGGY_N"/>
    <property type="match status" value="1"/>
</dbReference>
<sequence length="255" mass="27668">MSRAAILAIDQGTTGTTVLAIDARGALRGRGYAELPQYFPRPGWVEHDARDIWATVQAATARALRDARLSGRDVAGIGITNQRETTLLWERRSGAPVGRAIVWQDRRTADRCAALGRRGLEPEIRRRTGLRLDPYFSGTKLAWMLAHGARARARAGRLAFGTVDAWLVWKLTGGRVHATDPTNASRTLLYDIGRLRWDEWLLRVFGVPPSVLPEVRPSSGDFGATRGVPGLPDGIPIAGVAGDQQAALFGQGCVA</sequence>
<evidence type="ECO:0000256" key="6">
    <source>
        <dbReference type="ARBA" id="ARBA00022840"/>
    </source>
</evidence>
<keyword evidence="2" id="KW-0808">Transferase</keyword>
<dbReference type="Proteomes" id="UP000319836">
    <property type="component" value="Unassembled WGS sequence"/>
</dbReference>
<evidence type="ECO:0000313" key="9">
    <source>
        <dbReference type="Proteomes" id="UP000319836"/>
    </source>
</evidence>
<accession>A0A538TXD8</accession>
<evidence type="ECO:0000256" key="3">
    <source>
        <dbReference type="ARBA" id="ARBA00022741"/>
    </source>
</evidence>
<keyword evidence="3" id="KW-0547">Nucleotide-binding</keyword>
<protein>
    <submittedName>
        <fullName evidence="8">Glycerol kinase</fullName>
    </submittedName>
</protein>
<dbReference type="GO" id="GO:0005524">
    <property type="term" value="F:ATP binding"/>
    <property type="evidence" value="ECO:0007669"/>
    <property type="project" value="UniProtKB-KW"/>
</dbReference>
<evidence type="ECO:0000259" key="7">
    <source>
        <dbReference type="Pfam" id="PF00370"/>
    </source>
</evidence>
<keyword evidence="5" id="KW-0319">Glycerol metabolism</keyword>
<comment type="caution">
    <text evidence="8">The sequence shown here is derived from an EMBL/GenBank/DDBJ whole genome shotgun (WGS) entry which is preliminary data.</text>
</comment>
<dbReference type="InterPro" id="IPR018484">
    <property type="entry name" value="FGGY_N"/>
</dbReference>